<dbReference type="EMBL" id="JAFIMU010000002">
    <property type="protein sequence ID" value="MBN8226284.1"/>
    <property type="molecule type" value="Genomic_DNA"/>
</dbReference>
<name>A0ABS3D3T8_9BACT</name>
<feature type="transmembrane region" description="Helical" evidence="1">
    <location>
        <begin position="12"/>
        <end position="32"/>
    </location>
</feature>
<dbReference type="RefSeq" id="WP_207048162.1">
    <property type="nucleotide sequence ID" value="NZ_JAFIMU010000002.1"/>
</dbReference>
<dbReference type="Proteomes" id="UP000664052">
    <property type="component" value="Unassembled WGS sequence"/>
</dbReference>
<proteinExistence type="predicted"/>
<protein>
    <recommendedName>
        <fullName evidence="4">Tetratricopeptide repeat protein</fullName>
    </recommendedName>
</protein>
<evidence type="ECO:0008006" key="4">
    <source>
        <dbReference type="Google" id="ProtNLM"/>
    </source>
</evidence>
<comment type="caution">
    <text evidence="2">The sequence shown here is derived from an EMBL/GenBank/DDBJ whole genome shotgun (WGS) entry which is preliminary data.</text>
</comment>
<keyword evidence="1" id="KW-0472">Membrane</keyword>
<keyword evidence="1" id="KW-1133">Transmembrane helix</keyword>
<keyword evidence="1" id="KW-0812">Transmembrane</keyword>
<dbReference type="InterPro" id="IPR011990">
    <property type="entry name" value="TPR-like_helical_dom_sf"/>
</dbReference>
<accession>A0ABS3D3T8</accession>
<evidence type="ECO:0000313" key="2">
    <source>
        <dbReference type="EMBL" id="MBN8226284.1"/>
    </source>
</evidence>
<keyword evidence="3" id="KW-1185">Reference proteome</keyword>
<gene>
    <name evidence="2" type="ORF">JYK02_02035</name>
</gene>
<reference evidence="2 3" key="1">
    <citation type="submission" date="2021-02" db="EMBL/GenBank/DDBJ databases">
        <title>De Novo genome assembly of isolated myxobacteria.</title>
        <authorList>
            <person name="Stevens D.C."/>
        </authorList>
    </citation>
    <scope>NUCLEOTIDE SEQUENCE [LARGE SCALE GENOMIC DNA]</scope>
    <source>
        <strain evidence="2 3">ATCC 29039</strain>
    </source>
</reference>
<sequence length="594" mass="64002">MSAPSTSRLQGVLLLGGIGVCAVAIVGVTRTLGAREDVLFVNGLDTPVTVTAGAEHFTLEANGHQTLTMPVGPLDVDIQGGTDTLAHETVFVTDEGGLFVYNVLGAAPLYTRTVLYSRAQTPGSVPEVTPQLVAGRSFQRVGRIDYVLTDPPQSLSSDDSSGKTTSRMHLGLAPGGWATSASWLFAMHRTVEGARLVEGLWKALPELQDISDAASTARILLAREEGTLASLAVSRAARDARPDDLDGHRLWLNDMRRAGRMEEVRAYYKAAVERDPGSVVLSVLLARLESGPEATARLEALVRDHPGERIPRRALAVRYTRQQRWADALPLLEAMDRDGDPDYPRFQDTHAETLVALGRREEAVRKLSEQLLEVDDKEDLPLASVELYARLVGHSSQEGGKNATMRQLVERVQKERPPGLVSEWLAASLGEPVNAAKLGAVPEENSLAIATRVLVALAEEPEFAARACAQLDSLGVRYLSPEVGLLLAAEFERLGDGALAAKMLDIFGTELGYGELQDVVNGKLPVESLETMDWGERAALHLVLARKLDAQGKDSQAAYALVKKETLLPGPVTIALQKWERPKPSGAVAGDTVP</sequence>
<evidence type="ECO:0000256" key="1">
    <source>
        <dbReference type="SAM" id="Phobius"/>
    </source>
</evidence>
<dbReference type="SUPFAM" id="SSF48452">
    <property type="entry name" value="TPR-like"/>
    <property type="match status" value="1"/>
</dbReference>
<organism evidence="2 3">
    <name type="scientific">Corallococcus macrosporus</name>
    <dbReference type="NCBI Taxonomy" id="35"/>
    <lineage>
        <taxon>Bacteria</taxon>
        <taxon>Pseudomonadati</taxon>
        <taxon>Myxococcota</taxon>
        <taxon>Myxococcia</taxon>
        <taxon>Myxococcales</taxon>
        <taxon>Cystobacterineae</taxon>
        <taxon>Myxococcaceae</taxon>
        <taxon>Corallococcus</taxon>
    </lineage>
</organism>
<evidence type="ECO:0000313" key="3">
    <source>
        <dbReference type="Proteomes" id="UP000664052"/>
    </source>
</evidence>
<dbReference type="Gene3D" id="1.25.40.10">
    <property type="entry name" value="Tetratricopeptide repeat domain"/>
    <property type="match status" value="1"/>
</dbReference>